<dbReference type="GeneID" id="24606963"/>
<dbReference type="InterPro" id="IPR043129">
    <property type="entry name" value="ATPase_NBD"/>
</dbReference>
<reference evidence="3 4" key="1">
    <citation type="submission" date="2014-07" db="EMBL/GenBank/DDBJ databases">
        <title>Complete Genome of Bacillus megaterium Myophage Mater.</title>
        <authorList>
            <person name="Lancaster J.C."/>
            <person name="Hodde M.K."/>
            <person name="Hernandez A.C."/>
            <person name="Everett G.F.K."/>
        </authorList>
    </citation>
    <scope>NUCLEOTIDE SEQUENCE [LARGE SCALE GENOMIC DNA]</scope>
</reference>
<evidence type="ECO:0000313" key="3">
    <source>
        <dbReference type="EMBL" id="AIW03221.1"/>
    </source>
</evidence>
<name>A0A0A0RRW7_9CAUD</name>
<keyword evidence="4" id="KW-1185">Reference proteome</keyword>
<dbReference type="Proteomes" id="UP000030206">
    <property type="component" value="Segment"/>
</dbReference>
<evidence type="ECO:0000259" key="1">
    <source>
        <dbReference type="Pfam" id="PF17989"/>
    </source>
</evidence>
<dbReference type="InterPro" id="IPR049067">
    <property type="entry name" value="MreB-like_C"/>
</dbReference>
<dbReference type="Gene3D" id="3.30.420.40">
    <property type="match status" value="2"/>
</dbReference>
<dbReference type="KEGG" id="vg:24606963"/>
<protein>
    <submittedName>
        <fullName evidence="3">Uncharacterized protein</fullName>
    </submittedName>
</protein>
<feature type="domain" description="Actin homologue MreB-like C-terminal" evidence="2">
    <location>
        <begin position="192"/>
        <end position="308"/>
    </location>
</feature>
<dbReference type="SUPFAM" id="SSF53067">
    <property type="entry name" value="Actin-like ATPase domain"/>
    <property type="match status" value="2"/>
</dbReference>
<proteinExistence type="predicted"/>
<evidence type="ECO:0000313" key="4">
    <source>
        <dbReference type="Proteomes" id="UP000030206"/>
    </source>
</evidence>
<evidence type="ECO:0000259" key="2">
    <source>
        <dbReference type="Pfam" id="PF21522"/>
    </source>
</evidence>
<dbReference type="InterPro" id="IPR040607">
    <property type="entry name" value="ALP_N"/>
</dbReference>
<dbReference type="EMBL" id="KM236245">
    <property type="protein sequence ID" value="AIW03221.1"/>
    <property type="molecule type" value="Genomic_DNA"/>
</dbReference>
<gene>
    <name evidence="3" type="ORF">CPT_Mater64</name>
</gene>
<dbReference type="Pfam" id="PF21522">
    <property type="entry name" value="MreB-like_C"/>
    <property type="match status" value="1"/>
</dbReference>
<dbReference type="OrthoDB" id="3507at10239"/>
<dbReference type="RefSeq" id="YP_009151023.1">
    <property type="nucleotide sequence ID" value="NC_027366.1"/>
</dbReference>
<feature type="domain" description="Actin-like protein N-terminal" evidence="1">
    <location>
        <begin position="12"/>
        <end position="167"/>
    </location>
</feature>
<accession>A0A0A0RRW7</accession>
<organism evidence="3 4">
    <name type="scientific">Bacillus phage Mater</name>
    <dbReference type="NCBI Taxonomy" id="1540090"/>
    <lineage>
        <taxon>Viruses</taxon>
        <taxon>Duplodnaviria</taxon>
        <taxon>Heunggongvirae</taxon>
        <taxon>Uroviricota</taxon>
        <taxon>Caudoviricetes</taxon>
        <taxon>Herelleviridae</taxon>
        <taxon>Bastillevirinae</taxon>
        <taxon>Matervirus</taxon>
        <taxon>Matervirus mater</taxon>
    </lineage>
</organism>
<dbReference type="Pfam" id="PF17989">
    <property type="entry name" value="ALP_N"/>
    <property type="match status" value="1"/>
</dbReference>
<sequence length="346" mass="38609">MKKFEETVNVKALDDGYGDTKYDSKGTPAHIPSFVTPFQPKPAEDFAGSNKLNYVAAEIDGNRYVVGDYATKLDPDIRWDATDHKHNTVNFPILFKTALGLMSSGNEEVIDLLMMNLPLKFDTPDRRAELVYAVKGTHRVKVSTDGIYFVDKIITVEDVEIKKQAFGSLCDAMLDDEGEITNMQLARGFNVVVDIGSRTLNILTVDALEEQPALSTQDNQGMFKSYLAIGNRLEQELNAHIPDGKLPSIIKAREIKGRNITTLIDVAFENHASNIVGTLNKVLMNSWAFIDNIIFTGGGAEILKPYLDGKLLNVNTMYLGRYSNVRGLRKYGLRLAKKNIKRSSRR</sequence>